<sequence>MNRQTIEGILKQDKVQQQVEDVSSVKLDWPPTVGTSNTPAVQNGRTSVDVPAVKISGGEEIQLKANEESSIEEGITLPSSPPSFSDLSAFFD</sequence>
<reference evidence="2 3" key="1">
    <citation type="journal article" date="2016" name="Mol. Biol. Evol.">
        <title>Comparative Genomics of Early-Diverging Mushroom-Forming Fungi Provides Insights into the Origins of Lignocellulose Decay Capabilities.</title>
        <authorList>
            <person name="Nagy L.G."/>
            <person name="Riley R."/>
            <person name="Tritt A."/>
            <person name="Adam C."/>
            <person name="Daum C."/>
            <person name="Floudas D."/>
            <person name="Sun H."/>
            <person name="Yadav J.S."/>
            <person name="Pangilinan J."/>
            <person name="Larsson K.H."/>
            <person name="Matsuura K."/>
            <person name="Barry K."/>
            <person name="Labutti K."/>
            <person name="Kuo R."/>
            <person name="Ohm R.A."/>
            <person name="Bhattacharya S.S."/>
            <person name="Shirouzu T."/>
            <person name="Yoshinaga Y."/>
            <person name="Martin F.M."/>
            <person name="Grigoriev I.V."/>
            <person name="Hibbett D.S."/>
        </authorList>
    </citation>
    <scope>NUCLEOTIDE SEQUENCE [LARGE SCALE GENOMIC DNA]</scope>
    <source>
        <strain evidence="2 3">93-53</strain>
    </source>
</reference>
<gene>
    <name evidence="2" type="ORF">LAESUDRAFT_722669</name>
</gene>
<name>A0A165G1H2_9APHY</name>
<keyword evidence="3" id="KW-1185">Reference proteome</keyword>
<organism evidence="2 3">
    <name type="scientific">Laetiporus sulphureus 93-53</name>
    <dbReference type="NCBI Taxonomy" id="1314785"/>
    <lineage>
        <taxon>Eukaryota</taxon>
        <taxon>Fungi</taxon>
        <taxon>Dikarya</taxon>
        <taxon>Basidiomycota</taxon>
        <taxon>Agaricomycotina</taxon>
        <taxon>Agaricomycetes</taxon>
        <taxon>Polyporales</taxon>
        <taxon>Laetiporus</taxon>
    </lineage>
</organism>
<dbReference type="EMBL" id="KV427611">
    <property type="protein sequence ID" value="KZT09703.1"/>
    <property type="molecule type" value="Genomic_DNA"/>
</dbReference>
<evidence type="ECO:0000256" key="1">
    <source>
        <dbReference type="SAM" id="MobiDB-lite"/>
    </source>
</evidence>
<feature type="region of interest" description="Disordered" evidence="1">
    <location>
        <begin position="72"/>
        <end position="92"/>
    </location>
</feature>
<dbReference type="InParanoid" id="A0A165G1H2"/>
<accession>A0A165G1H2</accession>
<dbReference type="Proteomes" id="UP000076871">
    <property type="component" value="Unassembled WGS sequence"/>
</dbReference>
<dbReference type="GeneID" id="63825281"/>
<evidence type="ECO:0000313" key="3">
    <source>
        <dbReference type="Proteomes" id="UP000076871"/>
    </source>
</evidence>
<protein>
    <submittedName>
        <fullName evidence="2">Uncharacterized protein</fullName>
    </submittedName>
</protein>
<feature type="non-terminal residue" evidence="2">
    <location>
        <position position="92"/>
    </location>
</feature>
<dbReference type="RefSeq" id="XP_040767443.1">
    <property type="nucleotide sequence ID" value="XM_040908252.1"/>
</dbReference>
<feature type="compositionally biased region" description="Low complexity" evidence="1">
    <location>
        <begin position="82"/>
        <end position="92"/>
    </location>
</feature>
<dbReference type="AlphaFoldDB" id="A0A165G1H2"/>
<evidence type="ECO:0000313" key="2">
    <source>
        <dbReference type="EMBL" id="KZT09703.1"/>
    </source>
</evidence>
<proteinExistence type="predicted"/>